<accession>A0A0F9LAN7</accession>
<dbReference type="InterPro" id="IPR036291">
    <property type="entry name" value="NAD(P)-bd_dom_sf"/>
</dbReference>
<proteinExistence type="predicted"/>
<dbReference type="InterPro" id="IPR005097">
    <property type="entry name" value="Sacchrp_dh_NADP-bd"/>
</dbReference>
<comment type="caution">
    <text evidence="2">The sequence shown here is derived from an EMBL/GenBank/DDBJ whole genome shotgun (WGS) entry which is preliminary data.</text>
</comment>
<protein>
    <recommendedName>
        <fullName evidence="1">Saccharopine dehydrogenase NADP binding domain-containing protein</fullName>
    </recommendedName>
</protein>
<dbReference type="PANTHER" id="PTHR43781">
    <property type="entry name" value="SACCHAROPINE DEHYDROGENASE"/>
    <property type="match status" value="1"/>
</dbReference>
<dbReference type="SUPFAM" id="SSF51735">
    <property type="entry name" value="NAD(P)-binding Rossmann-fold domains"/>
    <property type="match status" value="1"/>
</dbReference>
<evidence type="ECO:0000313" key="2">
    <source>
        <dbReference type="EMBL" id="KKM91934.1"/>
    </source>
</evidence>
<evidence type="ECO:0000259" key="1">
    <source>
        <dbReference type="Pfam" id="PF03435"/>
    </source>
</evidence>
<dbReference type="AlphaFoldDB" id="A0A0F9LAN7"/>
<dbReference type="Pfam" id="PF03435">
    <property type="entry name" value="Sacchrp_dh_NADP"/>
    <property type="match status" value="1"/>
</dbReference>
<dbReference type="Gene3D" id="3.40.50.720">
    <property type="entry name" value="NAD(P)-binding Rossmann-like Domain"/>
    <property type="match status" value="1"/>
</dbReference>
<dbReference type="PANTHER" id="PTHR43781:SF1">
    <property type="entry name" value="SACCHAROPINE DEHYDROGENASE"/>
    <property type="match status" value="1"/>
</dbReference>
<feature type="domain" description="Saccharopine dehydrogenase NADP binding" evidence="1">
    <location>
        <begin position="5"/>
        <end position="122"/>
    </location>
</feature>
<dbReference type="EMBL" id="LAZR01006465">
    <property type="protein sequence ID" value="KKM91934.1"/>
    <property type="molecule type" value="Genomic_DNA"/>
</dbReference>
<dbReference type="PROSITE" id="PS50007">
    <property type="entry name" value="PIPLC_X_DOMAIN"/>
    <property type="match status" value="1"/>
</dbReference>
<organism evidence="2">
    <name type="scientific">marine sediment metagenome</name>
    <dbReference type="NCBI Taxonomy" id="412755"/>
    <lineage>
        <taxon>unclassified sequences</taxon>
        <taxon>metagenomes</taxon>
        <taxon>ecological metagenomes</taxon>
    </lineage>
</organism>
<sequence>MKSWMLYGAYGYTGKLIAQEAKDRGHSPVLAGRSAENLIPLAEELNPDYIVMDLKNENNLKENIEGFDLVFHSAGPFKFTSTPMVKACLKTGTNYVDITGEISVFEQNFRYDSQAVEKEIVIISGVGFDVIPTDCLAKYVSNKIENPISLDIGITAMSNPSPGTLKTMLTHFDIGQLVRRKGNLISLEKDDIRKIRFSDKERTVRPVTWGDLSTAYRSTGIPNITTYFPMPKRLPNLLEFIGVSKLAMMNDENSKKKVNKWVEENIYGPDEFKRQTYRCYIWASVKNDEGLEAQSWLETMESYRFTAVAGVRCVEKIFELGPKGALTPALAFGDDFILEIPETKRLDSIT</sequence>
<reference evidence="2" key="1">
    <citation type="journal article" date="2015" name="Nature">
        <title>Complex archaea that bridge the gap between prokaryotes and eukaryotes.</title>
        <authorList>
            <person name="Spang A."/>
            <person name="Saw J.H."/>
            <person name="Jorgensen S.L."/>
            <person name="Zaremba-Niedzwiedzka K."/>
            <person name="Martijn J."/>
            <person name="Lind A.E."/>
            <person name="van Eijk R."/>
            <person name="Schleper C."/>
            <person name="Guy L."/>
            <person name="Ettema T.J."/>
        </authorList>
    </citation>
    <scope>NUCLEOTIDE SEQUENCE</scope>
</reference>
<gene>
    <name evidence="2" type="ORF">LCGC14_1223570</name>
</gene>
<name>A0A0F9LAN7_9ZZZZ</name>